<dbReference type="EMBL" id="BX649372">
    <property type="status" value="NOT_ANNOTATED_CDS"/>
    <property type="molecule type" value="Genomic_DNA"/>
</dbReference>
<reference evidence="8" key="2">
    <citation type="submission" date="2012-02" db="UniProtKB">
        <authorList>
            <consortium name="Ensembl"/>
        </authorList>
    </citation>
    <scope>IDENTIFICATION</scope>
    <source>
        <strain evidence="8">Tuebingen</strain>
    </source>
</reference>
<dbReference type="GO" id="GO:0005886">
    <property type="term" value="C:plasma membrane"/>
    <property type="evidence" value="ECO:0000318"/>
    <property type="project" value="GO_Central"/>
</dbReference>
<dbReference type="SMR" id="B3DKA6"/>
<feature type="transmembrane region" description="Helical" evidence="5">
    <location>
        <begin position="200"/>
        <end position="221"/>
    </location>
</feature>
<dbReference type="STRING" id="7955.ENSDARP00000056518"/>
<reference evidence="8 9" key="3">
    <citation type="journal article" date="2013" name="Nature">
        <title>The zebrafish reference genome sequence and its relationship to the human genome.</title>
        <authorList>
            <consortium name="Genome Reference Consortium Zebrafish"/>
            <person name="Howe K."/>
            <person name="Clark M.D."/>
            <person name="Torroja C.F."/>
            <person name="Torrance J."/>
            <person name="Berthelot C."/>
            <person name="Muffato M."/>
            <person name="Collins J.E."/>
            <person name="Humphray S."/>
            <person name="McLaren K."/>
            <person name="Matthews L."/>
            <person name="McLaren S."/>
            <person name="Sealy I."/>
            <person name="Caccamo M."/>
            <person name="Churcher C."/>
            <person name="Scott C."/>
            <person name="Barrett J.C."/>
            <person name="Koch R."/>
            <person name="Rauch G.J."/>
            <person name="White S."/>
            <person name="Chow W."/>
            <person name="Kilian B."/>
            <person name="Quintais L.T."/>
            <person name="Guerra-Assuncao J.A."/>
            <person name="Zhou Y."/>
            <person name="Gu Y."/>
            <person name="Yen J."/>
            <person name="Vogel J.H."/>
            <person name="Eyre T."/>
            <person name="Redmond S."/>
            <person name="Banerjee R."/>
            <person name="Chi J."/>
            <person name="Fu B."/>
            <person name="Langley E."/>
            <person name="Maguire S.F."/>
            <person name="Laird G.K."/>
            <person name="Lloyd D."/>
            <person name="Kenyon E."/>
            <person name="Donaldson S."/>
            <person name="Sehra H."/>
            <person name="Almeida-King J."/>
            <person name="Loveland J."/>
            <person name="Trevanion S."/>
            <person name="Jones M."/>
            <person name="Quail M."/>
            <person name="Willey D."/>
            <person name="Hunt A."/>
            <person name="Burton J."/>
            <person name="Sims S."/>
            <person name="McLay K."/>
            <person name="Plumb B."/>
            <person name="Davis J."/>
            <person name="Clee C."/>
            <person name="Oliver K."/>
            <person name="Clark R."/>
            <person name="Riddle C."/>
            <person name="Elliot D."/>
            <person name="Eliott D."/>
            <person name="Threadgold G."/>
            <person name="Harden G."/>
            <person name="Ware D."/>
            <person name="Begum S."/>
            <person name="Mortimore B."/>
            <person name="Mortimer B."/>
            <person name="Kerry G."/>
            <person name="Heath P."/>
            <person name="Phillimore B."/>
            <person name="Tracey A."/>
            <person name="Corby N."/>
            <person name="Dunn M."/>
            <person name="Johnson C."/>
            <person name="Wood J."/>
            <person name="Clark S."/>
            <person name="Pelan S."/>
            <person name="Griffiths G."/>
            <person name="Smith M."/>
            <person name="Glithero R."/>
            <person name="Howden P."/>
            <person name="Barker N."/>
            <person name="Lloyd C."/>
            <person name="Stevens C."/>
            <person name="Harley J."/>
            <person name="Holt K."/>
            <person name="Panagiotidis G."/>
            <person name="Lovell J."/>
            <person name="Beasley H."/>
            <person name="Henderson C."/>
            <person name="Gordon D."/>
            <person name="Auger K."/>
            <person name="Wright D."/>
            <person name="Collins J."/>
            <person name="Raisen C."/>
            <person name="Dyer L."/>
            <person name="Leung K."/>
            <person name="Robertson L."/>
            <person name="Ambridge K."/>
            <person name="Leongamornlert D."/>
            <person name="McGuire S."/>
            <person name="Gilderthorp R."/>
            <person name="Griffiths C."/>
            <person name="Manthravadi D."/>
            <person name="Nichol S."/>
            <person name="Barker G."/>
            <person name="Whitehead S."/>
            <person name="Kay M."/>
            <person name="Brown J."/>
            <person name="Murnane C."/>
            <person name="Gray E."/>
            <person name="Humphries M."/>
            <person name="Sycamore N."/>
            <person name="Barker D."/>
            <person name="Saunders D."/>
            <person name="Wallis J."/>
            <person name="Babbage A."/>
            <person name="Hammond S."/>
            <person name="Mashreghi-Mohammadi M."/>
            <person name="Barr L."/>
            <person name="Martin S."/>
            <person name="Wray P."/>
            <person name="Ellington A."/>
            <person name="Matthews N."/>
            <person name="Ellwood M."/>
            <person name="Woodmansey R."/>
            <person name="Clark G."/>
            <person name="Cooper J."/>
            <person name="Cooper J."/>
            <person name="Tromans A."/>
            <person name="Grafham D."/>
            <person name="Skuce C."/>
            <person name="Pandian R."/>
            <person name="Andrews R."/>
            <person name="Harrison E."/>
            <person name="Kimberley A."/>
            <person name="Garnett J."/>
            <person name="Fosker N."/>
            <person name="Hall R."/>
            <person name="Garner P."/>
            <person name="Kelly D."/>
            <person name="Bird C."/>
            <person name="Palmer S."/>
            <person name="Gehring I."/>
            <person name="Berger A."/>
            <person name="Dooley C.M."/>
            <person name="Ersan-Urun Z."/>
            <person name="Eser C."/>
            <person name="Geiger H."/>
            <person name="Geisler M."/>
            <person name="Karotki L."/>
            <person name="Kirn A."/>
            <person name="Konantz J."/>
            <person name="Konantz M."/>
            <person name="Oberlander M."/>
            <person name="Rudolph-Geiger S."/>
            <person name="Teucke M."/>
            <person name="Lanz C."/>
            <person name="Raddatz G."/>
            <person name="Osoegawa K."/>
            <person name="Zhu B."/>
            <person name="Rapp A."/>
            <person name="Widaa S."/>
            <person name="Langford C."/>
            <person name="Yang F."/>
            <person name="Schuster S.C."/>
            <person name="Carter N.P."/>
            <person name="Harrow J."/>
            <person name="Ning Z."/>
            <person name="Herrero J."/>
            <person name="Searle S.M."/>
            <person name="Enright A."/>
            <person name="Geisler R."/>
            <person name="Plasterk R.H."/>
            <person name="Lee C."/>
            <person name="Westerfield M."/>
            <person name="de Jong P.J."/>
            <person name="Zon L.I."/>
            <person name="Postlethwait J.H."/>
            <person name="Nusslein-Volhard C."/>
            <person name="Hubbard T.J."/>
            <person name="Roest Crollius H."/>
            <person name="Rogers J."/>
            <person name="Stemple D.L."/>
        </authorList>
    </citation>
    <scope>NUCLEOTIDE SEQUENCE [LARGE SCALE GENOMIC DNA]</scope>
    <source>
        <strain evidence="8">Tuebingen</strain>
    </source>
</reference>
<name>B3DKA6_DANRE</name>
<evidence type="ECO:0000259" key="6">
    <source>
        <dbReference type="PROSITE" id="PS50262"/>
    </source>
</evidence>
<dbReference type="AGR" id="ZFIN:ZDB-GENE-081022-189"/>
<reference evidence="10" key="5">
    <citation type="submission" date="2025-04" db="UniProtKB">
        <authorList>
            <consortium name="RefSeq"/>
        </authorList>
    </citation>
    <scope>IDENTIFICATION</scope>
</reference>
<dbReference type="Proteomes" id="UP000000437">
    <property type="component" value="Chromosome 2"/>
</dbReference>
<dbReference type="GeneID" id="100007673"/>
<keyword evidence="9" id="KW-1185">Reference proteome</keyword>
<reference evidence="7" key="1">
    <citation type="submission" date="2008-04" db="EMBL/GenBank/DDBJ databases">
        <authorList>
            <consortium name="NIH - Zebrafish Gene Collection (ZGC) project"/>
        </authorList>
    </citation>
    <scope>NUCLEOTIDE SEQUENCE [LARGE SCALE MRNA]</scope>
</reference>
<dbReference type="Ensembl" id="ENSDART00000056519.4">
    <property type="protein sequence ID" value="ENSDARP00000056518.3"/>
    <property type="gene ID" value="ENSDARG00000038700.4"/>
</dbReference>
<dbReference type="OrthoDB" id="9947933at2759"/>
<evidence type="ECO:0000313" key="9">
    <source>
        <dbReference type="Proteomes" id="UP000000437"/>
    </source>
</evidence>
<evidence type="ECO:0000313" key="10">
    <source>
        <dbReference type="RefSeq" id="NP_001122289.1"/>
    </source>
</evidence>
<feature type="transmembrane region" description="Helical" evidence="5">
    <location>
        <begin position="38"/>
        <end position="59"/>
    </location>
</feature>
<dbReference type="eggNOG" id="ENOG502RTG9">
    <property type="taxonomic scope" value="Eukaryota"/>
</dbReference>
<protein>
    <submittedName>
        <fullName evidence="8">G protein-coupled receptor 160</fullName>
    </submittedName>
    <submittedName>
        <fullName evidence="7 10">Probable G-protein coupled receptor 160</fullName>
    </submittedName>
</protein>
<dbReference type="InterPro" id="IPR042353">
    <property type="entry name" value="GPR160"/>
</dbReference>
<proteinExistence type="evidence at transcript level"/>
<organism evidence="7">
    <name type="scientific">Danio rerio</name>
    <name type="common">Zebrafish</name>
    <name type="synonym">Brachydanio rerio</name>
    <dbReference type="NCBI Taxonomy" id="7955"/>
    <lineage>
        <taxon>Eukaryota</taxon>
        <taxon>Metazoa</taxon>
        <taxon>Chordata</taxon>
        <taxon>Craniata</taxon>
        <taxon>Vertebrata</taxon>
        <taxon>Euteleostomi</taxon>
        <taxon>Actinopterygii</taxon>
        <taxon>Neopterygii</taxon>
        <taxon>Teleostei</taxon>
        <taxon>Ostariophysi</taxon>
        <taxon>Cypriniformes</taxon>
        <taxon>Danionidae</taxon>
        <taxon>Danioninae</taxon>
        <taxon>Danio</taxon>
    </lineage>
</organism>
<comment type="subcellular location">
    <subcellularLocation>
        <location evidence="1">Membrane</location>
    </subcellularLocation>
</comment>
<keyword evidence="3 5" id="KW-1133">Transmembrane helix</keyword>
<sequence length="298" mass="33510">METSVPSLLLVLWLKNVLNWVLVVVLRHHMSRTFSGIFCISLTLIDSLLSFVLTAIFYLEDFNISGWHITGSHICLLAQIACLIYRVTNWPVFLLVGLDNFWTLSSSSTNTRKLTYAAGVALLWTATALYVFWTPGVVVLLEGDNENPQCKMFSSTQSSQVLVALLTTTTCVILYSYAPVDKCRTLRDPEQRCLLCLRRVMQTFMSTWAPFPVLLIVSPLLQVEMHALLQVNVFWLCFLNSFCVALTLCGRSFAPKYTKSDTFTDGFCSWSVCCTCGADERSYGQLTGAREQVKTLTI</sequence>
<feature type="transmembrane region" description="Helical" evidence="5">
    <location>
        <begin position="161"/>
        <end position="180"/>
    </location>
</feature>
<evidence type="ECO:0000313" key="11">
    <source>
        <dbReference type="ZFIN" id="ZDB-GENE-081022-189"/>
    </source>
</evidence>
<dbReference type="CTD" id="26996"/>
<dbReference type="GeneTree" id="ENSGT00390000015520"/>
<evidence type="ECO:0000256" key="1">
    <source>
        <dbReference type="ARBA" id="ARBA00004370"/>
    </source>
</evidence>
<reference evidence="10" key="4">
    <citation type="journal article" date="2015" name="Nat. Commun.">
        <title>RFX transcription factors are essential for hearing in mice.</title>
        <authorList>
            <person name="Elkon R."/>
            <person name="Milon B."/>
            <person name="Morrison L."/>
            <person name="Shah M."/>
            <person name="Vijayakumar S."/>
            <person name="Racherla M."/>
            <person name="Leitch C.C."/>
            <person name="Silipino L."/>
            <person name="Hadi S."/>
            <person name="Weiss-Gayet M."/>
            <person name="Barras E."/>
            <person name="Schmid C.D."/>
            <person name="Ait-Lounis A."/>
            <person name="Barnes A."/>
            <person name="Song Y."/>
            <person name="Eisenman D.J."/>
            <person name="Eliyahu E."/>
            <person name="Frolenkov G.I."/>
            <person name="Strome S.E."/>
            <person name="Durand B."/>
            <person name="Zaghloul N.A."/>
            <person name="Jones S.M."/>
            <person name="Reith W."/>
            <person name="Hertzano R."/>
        </authorList>
    </citation>
    <scope>NUCLEOTIDE SEQUENCE</scope>
</reference>
<feature type="transmembrane region" description="Helical" evidence="5">
    <location>
        <begin position="114"/>
        <end position="133"/>
    </location>
</feature>
<feature type="transmembrane region" description="Helical" evidence="5">
    <location>
        <begin position="227"/>
        <end position="249"/>
    </location>
</feature>
<dbReference type="InterPro" id="IPR017452">
    <property type="entry name" value="GPCR_Rhodpsn_7TM"/>
</dbReference>
<evidence type="ECO:0000256" key="3">
    <source>
        <dbReference type="ARBA" id="ARBA00022989"/>
    </source>
</evidence>
<feature type="transmembrane region" description="Helical" evidence="5">
    <location>
        <begin position="6"/>
        <end position="26"/>
    </location>
</feature>
<dbReference type="ZFIN" id="ZDB-GENE-081022-189">
    <property type="gene designation" value="gpr160"/>
</dbReference>
<dbReference type="PANTHER" id="PTHR15573">
    <property type="entry name" value="G-PROTEIN COUPLED RECEPTOR 160-RELATED"/>
    <property type="match status" value="1"/>
</dbReference>
<evidence type="ECO:0000256" key="4">
    <source>
        <dbReference type="ARBA" id="ARBA00023136"/>
    </source>
</evidence>
<dbReference type="EMBL" id="BC163792">
    <property type="protein sequence ID" value="AAI63792.1"/>
    <property type="molecule type" value="mRNA"/>
</dbReference>
<keyword evidence="4 5" id="KW-0472">Membrane</keyword>
<dbReference type="KEGG" id="dre:100007673"/>
<dbReference type="RefSeq" id="NP_001122289.1">
    <property type="nucleotide sequence ID" value="NM_001128817.1"/>
</dbReference>
<dbReference type="PANTHER" id="PTHR15573:SF0">
    <property type="entry name" value="G-PROTEIN COUPLED RECEPTOR 160-RELATED"/>
    <property type="match status" value="1"/>
</dbReference>
<evidence type="ECO:0000313" key="8">
    <source>
        <dbReference type="Ensembl" id="ENSDARP00000056518"/>
    </source>
</evidence>
<dbReference type="OMA" id="SYQCPFY"/>
<accession>B3DKA6</accession>
<evidence type="ECO:0000256" key="5">
    <source>
        <dbReference type="SAM" id="Phobius"/>
    </source>
</evidence>
<dbReference type="GO" id="GO:0043235">
    <property type="term" value="C:receptor complex"/>
    <property type="evidence" value="ECO:0000318"/>
    <property type="project" value="GO_Central"/>
</dbReference>
<feature type="domain" description="G-protein coupled receptors family 1 profile" evidence="6">
    <location>
        <begin position="15"/>
        <end position="248"/>
    </location>
</feature>
<evidence type="ECO:0000256" key="2">
    <source>
        <dbReference type="ARBA" id="ARBA00022692"/>
    </source>
</evidence>
<gene>
    <name evidence="8 10 11" type="primary">gpr160</name>
    <name evidence="7" type="synonym">LOC100007673</name>
    <name evidence="10" type="synonym">zgc:195172</name>
    <name evidence="10" type="synonym">zgc:195187</name>
</gene>
<keyword evidence="7 10" id="KW-0675">Receptor</keyword>
<dbReference type="Bgee" id="ENSDARG00000038700">
    <property type="expression patterns" value="Expressed in intestine and 16 other cell types or tissues"/>
</dbReference>
<dbReference type="HOGENOM" id="CLU_826300_0_0_1"/>
<evidence type="ECO:0000313" key="7">
    <source>
        <dbReference type="EMBL" id="AAI63792.1"/>
    </source>
</evidence>
<dbReference type="PROSITE" id="PS50262">
    <property type="entry name" value="G_PROTEIN_RECEP_F1_2"/>
    <property type="match status" value="1"/>
</dbReference>
<dbReference type="AlphaFoldDB" id="B3DKA6"/>
<keyword evidence="2 5" id="KW-0812">Transmembrane</keyword>
<accession>B3DKB8</accession>
<dbReference type="PaxDb" id="7955-ENSDARP00000056518"/>
<dbReference type="EMBL" id="BC163780">
    <property type="protein sequence ID" value="AAI63780.1"/>
    <property type="molecule type" value="mRNA"/>
</dbReference>
<dbReference type="Gene3D" id="1.20.1070.10">
    <property type="entry name" value="Rhodopsin 7-helix transmembrane proteins"/>
    <property type="match status" value="1"/>
</dbReference>